<dbReference type="EMBL" id="MEUF01000046">
    <property type="protein sequence ID" value="OGC34284.1"/>
    <property type="molecule type" value="Genomic_DNA"/>
</dbReference>
<dbReference type="AlphaFoldDB" id="A0A1F4TNJ9"/>
<protein>
    <submittedName>
        <fullName evidence="1">Uncharacterized protein</fullName>
    </submittedName>
</protein>
<dbReference type="STRING" id="1802583.A2311_01125"/>
<reference evidence="1 2" key="1">
    <citation type="journal article" date="2016" name="Nat. Commun.">
        <title>Thousands of microbial genomes shed light on interconnected biogeochemical processes in an aquifer system.</title>
        <authorList>
            <person name="Anantharaman K."/>
            <person name="Brown C.T."/>
            <person name="Hug L.A."/>
            <person name="Sharon I."/>
            <person name="Castelle C.J."/>
            <person name="Probst A.J."/>
            <person name="Thomas B.C."/>
            <person name="Singh A."/>
            <person name="Wilkins M.J."/>
            <person name="Karaoz U."/>
            <person name="Brodie E.L."/>
            <person name="Williams K.H."/>
            <person name="Hubbard S.S."/>
            <person name="Banfield J.F."/>
        </authorList>
    </citation>
    <scope>NUCLEOTIDE SEQUENCE [LARGE SCALE GENOMIC DNA]</scope>
</reference>
<organism evidence="1 2">
    <name type="scientific">candidate division WOR-1 bacterium RIFOXYB2_FULL_48_7</name>
    <dbReference type="NCBI Taxonomy" id="1802583"/>
    <lineage>
        <taxon>Bacteria</taxon>
        <taxon>Bacillati</taxon>
        <taxon>Saganbacteria</taxon>
    </lineage>
</organism>
<gene>
    <name evidence="1" type="ORF">A2311_01125</name>
</gene>
<dbReference type="Proteomes" id="UP000178951">
    <property type="component" value="Unassembled WGS sequence"/>
</dbReference>
<sequence>MFYRIIGLLLLFSTGLSAVTPVATSKLVFRSLDYIATAQSMKTLDDFFGQCAFAKRHHPGGWDYVEDTRHKHPLYKTVIINLTKYDFTSVVLTIRPELTVTYADVIAHYGKLFRTLPMKPDNFHDQMIAYKPKGKSQIVFTFNGPDQHSLLTEILIMRSN</sequence>
<evidence type="ECO:0000313" key="1">
    <source>
        <dbReference type="EMBL" id="OGC34284.1"/>
    </source>
</evidence>
<accession>A0A1F4TNJ9</accession>
<comment type="caution">
    <text evidence="1">The sequence shown here is derived from an EMBL/GenBank/DDBJ whole genome shotgun (WGS) entry which is preliminary data.</text>
</comment>
<name>A0A1F4TNJ9_UNCSA</name>
<proteinExistence type="predicted"/>
<evidence type="ECO:0000313" key="2">
    <source>
        <dbReference type="Proteomes" id="UP000178951"/>
    </source>
</evidence>